<dbReference type="InterPro" id="IPR007159">
    <property type="entry name" value="SpoVT-AbrB_dom"/>
</dbReference>
<feature type="domain" description="SpoVT-AbrB" evidence="2">
    <location>
        <begin position="5"/>
        <end position="50"/>
    </location>
</feature>
<evidence type="ECO:0000313" key="4">
    <source>
        <dbReference type="Proteomes" id="UP001529275"/>
    </source>
</evidence>
<dbReference type="Gene3D" id="2.10.260.10">
    <property type="match status" value="1"/>
</dbReference>
<gene>
    <name evidence="3" type="ORF">QUV98_02925</name>
</gene>
<dbReference type="Pfam" id="PF04014">
    <property type="entry name" value="MazE_antitoxin"/>
    <property type="match status" value="1"/>
</dbReference>
<dbReference type="EMBL" id="JAUDCK010000006">
    <property type="protein sequence ID" value="MDM8195269.1"/>
    <property type="molecule type" value="Genomic_DNA"/>
</dbReference>
<evidence type="ECO:0000259" key="2">
    <source>
        <dbReference type="PROSITE" id="PS51740"/>
    </source>
</evidence>
<dbReference type="InterPro" id="IPR029016">
    <property type="entry name" value="GAF-like_dom_sf"/>
</dbReference>
<dbReference type="PANTHER" id="PTHR36432:SF1">
    <property type="entry name" value="STAGE V SPORULATION PROTEIN T"/>
    <property type="match status" value="1"/>
</dbReference>
<protein>
    <submittedName>
        <fullName evidence="3">AbrB/MazE/SpoVT family DNA-binding domain-containing protein</fullName>
    </submittedName>
</protein>
<evidence type="ECO:0000313" key="3">
    <source>
        <dbReference type="EMBL" id="MDM8195269.1"/>
    </source>
</evidence>
<proteinExistence type="predicted"/>
<dbReference type="SUPFAM" id="SSF89447">
    <property type="entry name" value="AbrB/MazE/MraZ-like"/>
    <property type="match status" value="1"/>
</dbReference>
<keyword evidence="4" id="KW-1185">Reference proteome</keyword>
<dbReference type="SMART" id="SM00966">
    <property type="entry name" value="SpoVT_AbrB"/>
    <property type="match status" value="1"/>
</dbReference>
<dbReference type="InterPro" id="IPR052731">
    <property type="entry name" value="B_subtilis_Trans_State_Reg"/>
</dbReference>
<name>A0ABT7UGL0_9FIRM</name>
<sequence>MKTTGMVRRIDDLGRIVIPKEIRKQLMLKEGESVSFAVEHNHIVLTKFSILHKLSPTIQILLERLYSKYHNTFLLCDKRCIVVCSSDGLAKYQRRDLTKDFLLLLDQKEQHIETTMEFYGKQEQVTIYPLLCEQEIQGALIMLSHQTPYYLMDQTLLDFVKDIIEEEIESCV</sequence>
<dbReference type="PROSITE" id="PS51740">
    <property type="entry name" value="SPOVT_ABRB"/>
    <property type="match status" value="1"/>
</dbReference>
<dbReference type="Proteomes" id="UP001529275">
    <property type="component" value="Unassembled WGS sequence"/>
</dbReference>
<accession>A0ABT7UGL0</accession>
<reference evidence="3 4" key="2">
    <citation type="submission" date="2023-06" db="EMBL/GenBank/DDBJ databases">
        <authorList>
            <person name="Zeman M."/>
            <person name="Kubasova T."/>
            <person name="Jahodarova E."/>
            <person name="Nykrynova M."/>
            <person name="Rychlik I."/>
        </authorList>
    </citation>
    <scope>NUCLEOTIDE SEQUENCE [LARGE SCALE GENOMIC DNA]</scope>
    <source>
        <strain evidence="3 4">ET341</strain>
    </source>
</reference>
<dbReference type="InterPro" id="IPR037914">
    <property type="entry name" value="SpoVT-AbrB_sf"/>
</dbReference>
<keyword evidence="1 3" id="KW-0238">DNA-binding</keyword>
<dbReference type="GO" id="GO:0003677">
    <property type="term" value="F:DNA binding"/>
    <property type="evidence" value="ECO:0007669"/>
    <property type="project" value="UniProtKB-KW"/>
</dbReference>
<dbReference type="Gene3D" id="3.30.450.40">
    <property type="match status" value="1"/>
</dbReference>
<comment type="caution">
    <text evidence="3">The sequence shown here is derived from an EMBL/GenBank/DDBJ whole genome shotgun (WGS) entry which is preliminary data.</text>
</comment>
<dbReference type="PANTHER" id="PTHR36432">
    <property type="match status" value="1"/>
</dbReference>
<reference evidence="4" key="1">
    <citation type="submission" date="2023-06" db="EMBL/GenBank/DDBJ databases">
        <title>Identification and characterization of horizontal gene transfer across gut microbiota members of farm animals based on homology search.</title>
        <authorList>
            <person name="Zeman M."/>
            <person name="Kubasova T."/>
            <person name="Jahodarova E."/>
            <person name="Nykrynova M."/>
            <person name="Rychlik I."/>
        </authorList>
    </citation>
    <scope>NUCLEOTIDE SEQUENCE [LARGE SCALE GENOMIC DNA]</scope>
    <source>
        <strain evidence="4">ET341</strain>
    </source>
</reference>
<evidence type="ECO:0000256" key="1">
    <source>
        <dbReference type="PROSITE-ProRule" id="PRU01076"/>
    </source>
</evidence>
<organism evidence="3 4">
    <name type="scientific">Massilimicrobiota timonensis</name>
    <dbReference type="NCBI Taxonomy" id="1776392"/>
    <lineage>
        <taxon>Bacteria</taxon>
        <taxon>Bacillati</taxon>
        <taxon>Bacillota</taxon>
        <taxon>Erysipelotrichia</taxon>
        <taxon>Erysipelotrichales</taxon>
        <taxon>Erysipelotrichaceae</taxon>
        <taxon>Massilimicrobiota</taxon>
    </lineage>
</organism>
<dbReference type="RefSeq" id="WP_087244317.1">
    <property type="nucleotide sequence ID" value="NZ_JAUDCK010000006.1"/>
</dbReference>
<dbReference type="NCBIfam" id="TIGR01439">
    <property type="entry name" value="lp_hng_hel_AbrB"/>
    <property type="match status" value="1"/>
</dbReference>